<evidence type="ECO:0000313" key="3">
    <source>
        <dbReference type="EMBL" id="KAJ8474667.1"/>
    </source>
</evidence>
<sequence>MPTLAELRNKAVKVKNASVSTLSNTKDRMSSQPGKNINWNAEIKPKPPPPPKPAFKPPPPPSRTSSAASSASNVSTQSKPTVPPVPVRRAGTSASSTLAKSPGVNPSPPPRPLPRSSNVYANTSTATPPPRPPPRSLNSTATSSPSPPPPAPGGLQPGPPPPIRRETRPDLVAPAPRAHVPVPPVRKLQEEVANVDRIDWANLSPEDKEAFFGWLDEFFSRYLGTPVGSCAEPPKAPVAGQAPPPIVQTTSRPTATLHHSRTTAPEYITSYPPHPERGSLAEDLAHYFSPSTHWPSVWYGGDDILAPPLRGNGQLNWKGNWSSNGRSKTIFVGVLFADLSMCFYTLTFPQPLPPSHDPNDARTIQRSVRYLPRPQPWDQARLVDAHETYGETVAAFAESFAGTGQFCARGECWDLANEALKSFDQGDILEWRLAKVSRGPYASSTLGNPDHTAVIVSDAVPRTAVADGMSVPPRELGTLVVVEQGVTSPPKRESYDLAQFEEGEVWIYRPGLNTLTV</sequence>
<feature type="compositionally biased region" description="Polar residues" evidence="1">
    <location>
        <begin position="18"/>
        <end position="39"/>
    </location>
</feature>
<reference evidence="3" key="1">
    <citation type="submission" date="2022-11" db="EMBL/GenBank/DDBJ databases">
        <title>Genome Sequence of Cubamyces cubensis.</title>
        <authorList>
            <person name="Buettner E."/>
        </authorList>
    </citation>
    <scope>NUCLEOTIDE SEQUENCE</scope>
    <source>
        <strain evidence="3">MPL-01</strain>
    </source>
</reference>
<name>A0AAD7TT21_9APHY</name>
<feature type="compositionally biased region" description="Low complexity" evidence="1">
    <location>
        <begin position="63"/>
        <end position="72"/>
    </location>
</feature>
<dbReference type="Proteomes" id="UP001215151">
    <property type="component" value="Unassembled WGS sequence"/>
</dbReference>
<evidence type="ECO:0000256" key="1">
    <source>
        <dbReference type="SAM" id="MobiDB-lite"/>
    </source>
</evidence>
<organism evidence="3 4">
    <name type="scientific">Trametes cubensis</name>
    <dbReference type="NCBI Taxonomy" id="1111947"/>
    <lineage>
        <taxon>Eukaryota</taxon>
        <taxon>Fungi</taxon>
        <taxon>Dikarya</taxon>
        <taxon>Basidiomycota</taxon>
        <taxon>Agaricomycotina</taxon>
        <taxon>Agaricomycetes</taxon>
        <taxon>Polyporales</taxon>
        <taxon>Polyporaceae</taxon>
        <taxon>Trametes</taxon>
    </lineage>
</organism>
<evidence type="ECO:0000313" key="4">
    <source>
        <dbReference type="Proteomes" id="UP001215151"/>
    </source>
</evidence>
<feature type="region of interest" description="Disordered" evidence="1">
    <location>
        <begin position="18"/>
        <end position="168"/>
    </location>
</feature>
<dbReference type="PRINTS" id="PR01217">
    <property type="entry name" value="PRICHEXTENSN"/>
</dbReference>
<dbReference type="AlphaFoldDB" id="A0AAD7TT21"/>
<feature type="compositionally biased region" description="Pro residues" evidence="1">
    <location>
        <begin position="46"/>
        <end position="62"/>
    </location>
</feature>
<gene>
    <name evidence="3" type="ORF">ONZ51_g7076</name>
</gene>
<dbReference type="EMBL" id="JAPEVG010000181">
    <property type="protein sequence ID" value="KAJ8474667.1"/>
    <property type="molecule type" value="Genomic_DNA"/>
</dbReference>
<protein>
    <recommendedName>
        <fullName evidence="2">BBC1/AIM3 cysteine proteinase-fold domain-containing protein</fullName>
    </recommendedName>
</protein>
<proteinExistence type="predicted"/>
<feature type="compositionally biased region" description="Pro residues" evidence="1">
    <location>
        <begin position="145"/>
        <end position="162"/>
    </location>
</feature>
<feature type="domain" description="BBC1/AIM3 cysteine proteinase-fold" evidence="2">
    <location>
        <begin position="369"/>
        <end position="425"/>
    </location>
</feature>
<comment type="caution">
    <text evidence="3">The sequence shown here is derived from an EMBL/GenBank/DDBJ whole genome shotgun (WGS) entry which is preliminary data.</text>
</comment>
<keyword evidence="4" id="KW-1185">Reference proteome</keyword>
<accession>A0AAD7TT21</accession>
<dbReference type="Pfam" id="PF25459">
    <property type="entry name" value="AIM3_BBC1_C"/>
    <property type="match status" value="1"/>
</dbReference>
<evidence type="ECO:0000259" key="2">
    <source>
        <dbReference type="Pfam" id="PF25459"/>
    </source>
</evidence>
<dbReference type="InterPro" id="IPR057402">
    <property type="entry name" value="AIM3_BBC1_C"/>
</dbReference>